<dbReference type="Gene3D" id="3.40.50.1110">
    <property type="entry name" value="SGNH hydrolase"/>
    <property type="match status" value="2"/>
</dbReference>
<dbReference type="KEGG" id="nmf:NMS_1031"/>
<dbReference type="Proteomes" id="UP000031760">
    <property type="component" value="Chromosome"/>
</dbReference>
<dbReference type="OrthoDB" id="9764164at2"/>
<dbReference type="PROSITE" id="PS51257">
    <property type="entry name" value="PROKAR_LIPOPROTEIN"/>
    <property type="match status" value="1"/>
</dbReference>
<evidence type="ECO:0008006" key="3">
    <source>
        <dbReference type="Google" id="ProtNLM"/>
    </source>
</evidence>
<reference evidence="1 2" key="1">
    <citation type="journal article" date="2014" name="Proc. Natl. Acad. Sci. U.S.A.">
        <title>Functional characterization of flavobacteria rhodopsins reveals a unique class of light-driven chloride pump in bacteria.</title>
        <authorList>
            <person name="Yoshizawa S."/>
            <person name="Kumagai Y."/>
            <person name="Kim H."/>
            <person name="Ogura Y."/>
            <person name="Hayashi T."/>
            <person name="Iwasaki W."/>
            <person name="DeLong E.F."/>
            <person name="Kogure K."/>
        </authorList>
    </citation>
    <scope>NUCLEOTIDE SEQUENCE [LARGE SCALE GENOMIC DNA]</scope>
    <source>
        <strain evidence="1 2">S1-08</strain>
    </source>
</reference>
<dbReference type="SUPFAM" id="SSF52266">
    <property type="entry name" value="SGNH hydrolase"/>
    <property type="match status" value="2"/>
</dbReference>
<proteinExistence type="predicted"/>
<evidence type="ECO:0000313" key="1">
    <source>
        <dbReference type="EMBL" id="BAO55040.1"/>
    </source>
</evidence>
<organism evidence="1 2">
    <name type="scientific">Nonlabens marinus S1-08</name>
    <dbReference type="NCBI Taxonomy" id="1454201"/>
    <lineage>
        <taxon>Bacteria</taxon>
        <taxon>Pseudomonadati</taxon>
        <taxon>Bacteroidota</taxon>
        <taxon>Flavobacteriia</taxon>
        <taxon>Flavobacteriales</taxon>
        <taxon>Flavobacteriaceae</taxon>
        <taxon>Nonlabens</taxon>
    </lineage>
</organism>
<dbReference type="GO" id="GO:0016788">
    <property type="term" value="F:hydrolase activity, acting on ester bonds"/>
    <property type="evidence" value="ECO:0007669"/>
    <property type="project" value="UniProtKB-ARBA"/>
</dbReference>
<name>W8VQE8_9FLAO</name>
<accession>W8VQE8</accession>
<dbReference type="HOGENOM" id="CLU_045521_0_0_10"/>
<dbReference type="AlphaFoldDB" id="W8VQE8"/>
<dbReference type="RefSeq" id="WP_041497482.1">
    <property type="nucleotide sequence ID" value="NZ_AP014548.1"/>
</dbReference>
<dbReference type="InterPro" id="IPR036514">
    <property type="entry name" value="SGNH_hydro_sf"/>
</dbReference>
<keyword evidence="2" id="KW-1185">Reference proteome</keyword>
<evidence type="ECO:0000313" key="2">
    <source>
        <dbReference type="Proteomes" id="UP000031760"/>
    </source>
</evidence>
<dbReference type="EMBL" id="AP014548">
    <property type="protein sequence ID" value="BAO55040.1"/>
    <property type="molecule type" value="Genomic_DNA"/>
</dbReference>
<gene>
    <name evidence="1" type="ORF">NMS_1031</name>
</gene>
<dbReference type="STRING" id="1454201.NMS_1031"/>
<sequence>MKNNFKYLALFAAAAVFVSCENEFEDSVENGDVYTAGEADFSKYVAVGNSLTSGFADAALYVEGQQNSFPNIMAQQFELVGGGVFNQPLVNDNLGGLLLNGTQITQNRFVLAANGGIPAGPIVLNGTPTTEVTNKFTGPLNNFGVPGAKSFHLGAAGYGSVAGVATGRANPYYARFASDENATVIGDAAAANGTFFTLWIGNNDILSYATSGGSGVNRNASNAPENLNPAVYGGNDITNANVFASVYSGYVTALTANGAKGALINIPDVTSIPFFTTVPFNAIPLDAPTAAFVNQSYANYNAAIAGYGQTPLLSTEEAAARRINFAAGQNAVVILDDDLTALPNPANPSQMLPKLRQATAQDLITFPTASILGTLANPNDPTSVRGVAVPLANANVLTVREQARVKAAQDSYNATIAALAAANGLALVDAQAALRTVADTGVSFNGGVLTSTYASGGAFSLDGVHPTPRGYAFTANTILNAINSTYNSNVPSVNIGQYKSVQPSNGL</sequence>
<protein>
    <recommendedName>
        <fullName evidence="3">G-D-S-L family lipolytic protein</fullName>
    </recommendedName>
</protein>